<dbReference type="AlphaFoldDB" id="A0A098C423"/>
<dbReference type="EMBL" id="LN515532">
    <property type="protein sequence ID" value="CEA17176.1"/>
    <property type="molecule type" value="Genomic_DNA"/>
</dbReference>
<name>A0A098C423_9BACT</name>
<dbReference type="STRING" id="1562970.ING2E5B_2451"/>
<sequence>MSLFIPEIPDKKNSYMTDSLNLSKITSTVIRQFASSVYIVEELNFPDKIICLN</sequence>
<gene>
    <name evidence="1" type="ORF">ING2E5B_2451</name>
</gene>
<proteinExistence type="predicted"/>
<evidence type="ECO:0000313" key="2">
    <source>
        <dbReference type="Proteomes" id="UP000032417"/>
    </source>
</evidence>
<dbReference type="HOGENOM" id="CLU_3064649_0_0_10"/>
<organism evidence="1 2">
    <name type="scientific">Fermentimonas caenicola</name>
    <dbReference type="NCBI Taxonomy" id="1562970"/>
    <lineage>
        <taxon>Bacteria</taxon>
        <taxon>Pseudomonadati</taxon>
        <taxon>Bacteroidota</taxon>
        <taxon>Bacteroidia</taxon>
        <taxon>Bacteroidales</taxon>
        <taxon>Dysgonomonadaceae</taxon>
        <taxon>Fermentimonas</taxon>
    </lineage>
</organism>
<dbReference type="KEGG" id="pbt:ING2E5B_2451"/>
<evidence type="ECO:0000313" key="1">
    <source>
        <dbReference type="EMBL" id="CEA17176.1"/>
    </source>
</evidence>
<dbReference type="Proteomes" id="UP000032417">
    <property type="component" value="Chromosome 1"/>
</dbReference>
<reference evidence="1 2" key="1">
    <citation type="submission" date="2014-08" db="EMBL/GenBank/DDBJ databases">
        <authorList>
            <person name="Wibberg D."/>
        </authorList>
    </citation>
    <scope>NUCLEOTIDE SEQUENCE [LARGE SCALE GENOMIC DNA]</scope>
    <source>
        <strain evidence="2">ING2-E5B</strain>
    </source>
</reference>
<accession>A0A098C423</accession>
<keyword evidence="2" id="KW-1185">Reference proteome</keyword>
<protein>
    <submittedName>
        <fullName evidence="1">Uncharacterized protein</fullName>
    </submittedName>
</protein>